<evidence type="ECO:0000313" key="2">
    <source>
        <dbReference type="EMBL" id="KJJ83633.1"/>
    </source>
</evidence>
<reference evidence="2 3" key="1">
    <citation type="submission" date="2015-02" db="EMBL/GenBank/DDBJ databases">
        <title>Single-cell genomics of uncultivated deep-branching MTB reveals a conserved set of magnetosome genes.</title>
        <authorList>
            <person name="Kolinko S."/>
            <person name="Richter M."/>
            <person name="Glockner F.O."/>
            <person name="Brachmann A."/>
            <person name="Schuler D."/>
        </authorList>
    </citation>
    <scope>NUCLEOTIDE SEQUENCE [LARGE SCALE GENOMIC DNA]</scope>
    <source>
        <strain evidence="2">SKK-01</strain>
    </source>
</reference>
<gene>
    <name evidence="2" type="ORF">OMAG_002492</name>
</gene>
<accession>A0A0F0CJX9</accession>
<comment type="caution">
    <text evidence="2">The sequence shown here is derived from an EMBL/GenBank/DDBJ whole genome shotgun (WGS) entry which is preliminary data.</text>
</comment>
<sequence>MAGPRYRYRERPKKTGIRKRARVKSQKKRLIAHGYDGTMLDKLTEKDLRTLHAKIAGKKLPQAVKTA</sequence>
<dbReference type="AlphaFoldDB" id="A0A0F0CJX9"/>
<dbReference type="EMBL" id="JYNY01000516">
    <property type="protein sequence ID" value="KJJ83633.1"/>
    <property type="molecule type" value="Genomic_DNA"/>
</dbReference>
<feature type="region of interest" description="Disordered" evidence="1">
    <location>
        <begin position="1"/>
        <end position="28"/>
    </location>
</feature>
<evidence type="ECO:0000256" key="1">
    <source>
        <dbReference type="SAM" id="MobiDB-lite"/>
    </source>
</evidence>
<evidence type="ECO:0000313" key="3">
    <source>
        <dbReference type="Proteomes" id="UP000033428"/>
    </source>
</evidence>
<dbReference type="Proteomes" id="UP000033428">
    <property type="component" value="Unassembled WGS sequence"/>
</dbReference>
<name>A0A0F0CJX9_9BACT</name>
<protein>
    <submittedName>
        <fullName evidence="2">Uncharacterized protein</fullName>
    </submittedName>
</protein>
<keyword evidence="3" id="KW-1185">Reference proteome</keyword>
<proteinExistence type="predicted"/>
<organism evidence="2 3">
    <name type="scientific">Candidatus Omnitrophus magneticus</name>
    <dbReference type="NCBI Taxonomy" id="1609969"/>
    <lineage>
        <taxon>Bacteria</taxon>
        <taxon>Pseudomonadati</taxon>
        <taxon>Candidatus Omnitrophota</taxon>
        <taxon>Candidatus Omnitrophus</taxon>
    </lineage>
</organism>